<name>A0A497XQM4_9SPHI</name>
<comment type="caution">
    <text evidence="1">The sequence shown here is derived from an EMBL/GenBank/DDBJ whole genome shotgun (WGS) entry which is preliminary data.</text>
</comment>
<evidence type="ECO:0000313" key="3">
    <source>
        <dbReference type="Proteomes" id="UP000273898"/>
    </source>
</evidence>
<evidence type="ECO:0000313" key="1">
    <source>
        <dbReference type="EMBL" id="RLJ69180.1"/>
    </source>
</evidence>
<dbReference type="EMBL" id="RCCK01000018">
    <property type="protein sequence ID" value="RLJ69180.1"/>
    <property type="molecule type" value="Genomic_DNA"/>
</dbReference>
<dbReference type="Proteomes" id="UP000297429">
    <property type="component" value="Unassembled WGS sequence"/>
</dbReference>
<protein>
    <submittedName>
        <fullName evidence="1">Uncharacterized protein</fullName>
    </submittedName>
</protein>
<evidence type="ECO:0000313" key="2">
    <source>
        <dbReference type="EMBL" id="TFB29729.1"/>
    </source>
</evidence>
<dbReference type="EMBL" id="SOPX01000003">
    <property type="protein sequence ID" value="TFB29729.1"/>
    <property type="molecule type" value="Genomic_DNA"/>
</dbReference>
<accession>A0A497XQM4</accession>
<organism evidence="1 3">
    <name type="scientific">Pedobacter alluvionis</name>
    <dbReference type="NCBI Taxonomy" id="475253"/>
    <lineage>
        <taxon>Bacteria</taxon>
        <taxon>Pseudomonadati</taxon>
        <taxon>Bacteroidota</taxon>
        <taxon>Sphingobacteriia</taxon>
        <taxon>Sphingobacteriales</taxon>
        <taxon>Sphingobacteriaceae</taxon>
        <taxon>Pedobacter</taxon>
    </lineage>
</organism>
<sequence length="191" mass="21681">MKIDNNIVKQLGFFMTESDSNSFSELIKKHLNDILFIDTERSSEKTVKLVPSLSYIKVAGVILNTSIFSLEEYVRLVDAQETAPYSFPMIGKGIIQYLPSLPATYDSNCLKNGRLGASYLTEDIKTADFFRKVLKLIGEGSKKVYLVSRNREILSDIPEKHFVALHYASKEYDGSNEKYLTQSKSRYLVAK</sequence>
<dbReference type="RefSeq" id="WP_121288070.1">
    <property type="nucleotide sequence ID" value="NZ_RCCK01000018.1"/>
</dbReference>
<reference evidence="2 4" key="2">
    <citation type="submission" date="2019-03" db="EMBL/GenBank/DDBJ databases">
        <authorList>
            <person name="He R.-H."/>
        </authorList>
    </citation>
    <scope>NUCLEOTIDE SEQUENCE [LARGE SCALE GENOMIC DNA]</scope>
    <source>
        <strain evidence="2 4">DSM 19624</strain>
    </source>
</reference>
<reference evidence="1 3" key="1">
    <citation type="submission" date="2018-10" db="EMBL/GenBank/DDBJ databases">
        <title>Genomic Encyclopedia of Archaeal and Bacterial Type Strains, Phase II (KMG-II): from individual species to whole genera.</title>
        <authorList>
            <person name="Goeker M."/>
        </authorList>
    </citation>
    <scope>NUCLEOTIDE SEQUENCE [LARGE SCALE GENOMIC DNA]</scope>
    <source>
        <strain evidence="1 3">DSM 19624</strain>
    </source>
</reference>
<proteinExistence type="predicted"/>
<keyword evidence="4" id="KW-1185">Reference proteome</keyword>
<dbReference type="OrthoDB" id="6454754at2"/>
<dbReference type="AlphaFoldDB" id="A0A497XQM4"/>
<gene>
    <name evidence="1" type="ORF">BCL90_5274</name>
    <name evidence="2" type="ORF">E3V97_16160</name>
</gene>
<dbReference type="Proteomes" id="UP000273898">
    <property type="component" value="Unassembled WGS sequence"/>
</dbReference>
<evidence type="ECO:0000313" key="4">
    <source>
        <dbReference type="Proteomes" id="UP000297429"/>
    </source>
</evidence>